<feature type="domain" description="Nop" evidence="13">
    <location>
        <begin position="185"/>
        <end position="303"/>
    </location>
</feature>
<dbReference type="GO" id="GO:0071011">
    <property type="term" value="C:precatalytic spliceosome"/>
    <property type="evidence" value="ECO:0007669"/>
    <property type="project" value="TreeGrafter"/>
</dbReference>
<dbReference type="GO" id="GO:0046540">
    <property type="term" value="C:U4/U6 x U5 tri-snRNP complex"/>
    <property type="evidence" value="ECO:0007669"/>
    <property type="project" value="InterPro"/>
</dbReference>
<dbReference type="EMBL" id="JARKIK010000026">
    <property type="protein sequence ID" value="KAK8743005.1"/>
    <property type="molecule type" value="Genomic_DNA"/>
</dbReference>
<comment type="function">
    <text evidence="11">Involved in pre-mRNA splicing as component of the spliceosome. Required for the assembly of the U4/U5/U6 tri-snRNP complex, one of the building blocks of the spliceosome.</text>
</comment>
<dbReference type="PANTHER" id="PTHR13904:SF0">
    <property type="entry name" value="U4_U6 SMALL NUCLEAR RIBONUCLEOPROTEIN PRP31"/>
    <property type="match status" value="1"/>
</dbReference>
<dbReference type="InterPro" id="IPR042239">
    <property type="entry name" value="Nop_C"/>
</dbReference>
<keyword evidence="8" id="KW-0539">Nucleus</keyword>
<comment type="subcellular location">
    <subcellularLocation>
        <location evidence="1">Nucleus</location>
    </subcellularLocation>
</comment>
<feature type="region of interest" description="Disordered" evidence="12">
    <location>
        <begin position="305"/>
        <end position="327"/>
    </location>
</feature>
<dbReference type="FunFam" id="1.10.246.90:FF:000002">
    <property type="entry name" value="U4/U6 small nuclear ribonucleoprotein Prp31"/>
    <property type="match status" value="1"/>
</dbReference>
<keyword evidence="5" id="KW-0747">Spliceosome</keyword>
<evidence type="ECO:0000256" key="4">
    <source>
        <dbReference type="ARBA" id="ARBA00022664"/>
    </source>
</evidence>
<organism evidence="14 15">
    <name type="scientific">Cherax quadricarinatus</name>
    <name type="common">Australian red claw crayfish</name>
    <dbReference type="NCBI Taxonomy" id="27406"/>
    <lineage>
        <taxon>Eukaryota</taxon>
        <taxon>Metazoa</taxon>
        <taxon>Ecdysozoa</taxon>
        <taxon>Arthropoda</taxon>
        <taxon>Crustacea</taxon>
        <taxon>Multicrustacea</taxon>
        <taxon>Malacostraca</taxon>
        <taxon>Eumalacostraca</taxon>
        <taxon>Eucarida</taxon>
        <taxon>Decapoda</taxon>
        <taxon>Pleocyemata</taxon>
        <taxon>Astacidea</taxon>
        <taxon>Parastacoidea</taxon>
        <taxon>Parastacidae</taxon>
        <taxon>Cherax</taxon>
    </lineage>
</organism>
<dbReference type="PANTHER" id="PTHR13904">
    <property type="entry name" value="PRE-MRNA SPLICING FACTOR PRP31"/>
    <property type="match status" value="1"/>
</dbReference>
<dbReference type="InterPro" id="IPR019175">
    <property type="entry name" value="Prp31_C"/>
</dbReference>
<reference evidence="14 15" key="1">
    <citation type="journal article" date="2024" name="BMC Genomics">
        <title>Genome assembly of redclaw crayfish (Cherax quadricarinatus) provides insights into its immune adaptation and hypoxia tolerance.</title>
        <authorList>
            <person name="Liu Z."/>
            <person name="Zheng J."/>
            <person name="Li H."/>
            <person name="Fang K."/>
            <person name="Wang S."/>
            <person name="He J."/>
            <person name="Zhou D."/>
            <person name="Weng S."/>
            <person name="Chi M."/>
            <person name="Gu Z."/>
            <person name="He J."/>
            <person name="Li F."/>
            <person name="Wang M."/>
        </authorList>
    </citation>
    <scope>NUCLEOTIDE SEQUENCE [LARGE SCALE GENOMIC DNA]</scope>
    <source>
        <strain evidence="14">ZL_2023a</strain>
    </source>
</reference>
<keyword evidence="9" id="KW-0687">Ribonucleoprotein</keyword>
<evidence type="ECO:0000259" key="13">
    <source>
        <dbReference type="PROSITE" id="PS51358"/>
    </source>
</evidence>
<dbReference type="Gene3D" id="1.10.287.4070">
    <property type="match status" value="1"/>
</dbReference>
<proteinExistence type="inferred from homology"/>
<gene>
    <name evidence="14" type="ORF">OTU49_001482</name>
</gene>
<dbReference type="Pfam" id="PF09785">
    <property type="entry name" value="Prp31_C"/>
    <property type="match status" value="1"/>
</dbReference>
<dbReference type="GO" id="GO:0003723">
    <property type="term" value="F:RNA binding"/>
    <property type="evidence" value="ECO:0007669"/>
    <property type="project" value="UniProtKB-KW"/>
</dbReference>
<evidence type="ECO:0000256" key="1">
    <source>
        <dbReference type="ARBA" id="ARBA00004123"/>
    </source>
</evidence>
<evidence type="ECO:0000256" key="10">
    <source>
        <dbReference type="ARBA" id="ARBA00030766"/>
    </source>
</evidence>
<keyword evidence="4" id="KW-0507">mRNA processing</keyword>
<dbReference type="GO" id="GO:0000244">
    <property type="term" value="P:spliceosomal tri-snRNP complex assembly"/>
    <property type="evidence" value="ECO:0007669"/>
    <property type="project" value="InterPro"/>
</dbReference>
<name>A0AAW0XTP0_CHEQU</name>
<evidence type="ECO:0000256" key="11">
    <source>
        <dbReference type="ARBA" id="ARBA00045397"/>
    </source>
</evidence>
<keyword evidence="7" id="KW-0508">mRNA splicing</keyword>
<keyword evidence="15" id="KW-1185">Reference proteome</keyword>
<dbReference type="Gene3D" id="1.10.246.90">
    <property type="entry name" value="Nop domain"/>
    <property type="match status" value="1"/>
</dbReference>
<dbReference type="InterPro" id="IPR002687">
    <property type="entry name" value="Nop_dom"/>
</dbReference>
<evidence type="ECO:0000256" key="3">
    <source>
        <dbReference type="ARBA" id="ARBA00013538"/>
    </source>
</evidence>
<evidence type="ECO:0000256" key="7">
    <source>
        <dbReference type="ARBA" id="ARBA00023187"/>
    </source>
</evidence>
<comment type="caution">
    <text evidence="14">The sequence shown here is derived from an EMBL/GenBank/DDBJ whole genome shotgun (WGS) entry which is preliminary data.</text>
</comment>
<evidence type="ECO:0000256" key="2">
    <source>
        <dbReference type="ARBA" id="ARBA00005572"/>
    </source>
</evidence>
<evidence type="ECO:0000256" key="12">
    <source>
        <dbReference type="SAM" id="MobiDB-lite"/>
    </source>
</evidence>
<accession>A0AAW0XTP0</accession>
<dbReference type="FunFam" id="1.10.287.4070:FF:000003">
    <property type="entry name" value="U4/U6 small nuclear ribonucleoprotein PRP31"/>
    <property type="match status" value="1"/>
</dbReference>
<dbReference type="Proteomes" id="UP001445076">
    <property type="component" value="Unassembled WGS sequence"/>
</dbReference>
<dbReference type="Pfam" id="PF01798">
    <property type="entry name" value="Nop"/>
    <property type="match status" value="1"/>
</dbReference>
<dbReference type="GO" id="GO:0005687">
    <property type="term" value="C:U4 snRNP"/>
    <property type="evidence" value="ECO:0007669"/>
    <property type="project" value="TreeGrafter"/>
</dbReference>
<evidence type="ECO:0000256" key="5">
    <source>
        <dbReference type="ARBA" id="ARBA00022728"/>
    </source>
</evidence>
<keyword evidence="6" id="KW-0694">RNA-binding</keyword>
<dbReference type="AlphaFoldDB" id="A0AAW0XTP0"/>
<feature type="compositionally biased region" description="Pro residues" evidence="12">
    <location>
        <begin position="305"/>
        <end position="317"/>
    </location>
</feature>
<dbReference type="PROSITE" id="PS51358">
    <property type="entry name" value="NOP"/>
    <property type="match status" value="1"/>
</dbReference>
<dbReference type="InterPro" id="IPR036070">
    <property type="entry name" value="Nop_dom_sf"/>
</dbReference>
<dbReference type="InterPro" id="IPR027105">
    <property type="entry name" value="Prp31"/>
</dbReference>
<evidence type="ECO:0000313" key="15">
    <source>
        <dbReference type="Proteomes" id="UP001445076"/>
    </source>
</evidence>
<evidence type="ECO:0000313" key="14">
    <source>
        <dbReference type="EMBL" id="KAK8743005.1"/>
    </source>
</evidence>
<feature type="non-terminal residue" evidence="14">
    <location>
        <position position="447"/>
    </location>
</feature>
<dbReference type="SMART" id="SM00931">
    <property type="entry name" value="NOSIC"/>
    <property type="match status" value="1"/>
</dbReference>
<dbReference type="InterPro" id="IPR012976">
    <property type="entry name" value="NOSIC"/>
</dbReference>
<dbReference type="SUPFAM" id="SSF89124">
    <property type="entry name" value="Nop domain"/>
    <property type="match status" value="1"/>
</dbReference>
<sequence>MDVDFKVPLPVKSRLRSVRQVATLWDSDKLKNIKQHIEKYASKPRKSEDLQGPVENDPEYKLIVEANNINVDIDDEIGTIHKFVKEKYAKRFPELESLVVNPLEYLNAVRELGNDVDKVKNSEALAQILTQATIMVVSVTASTTQGTLLTDEELAAIEEACKMAQDLNAFKIRILEYVESRMSFIAPNLSCIVGASTAAKLMGVAGGLTNLAKLPASNVLLIGKQKKTMIGMAQTSMLPHTGYIYYCNIVQETPPDLRAKAARIVAAKATLAARVDSMHGSSTGAEGLRLREEVEKKLDKLQEPPPVKAVKPLPQPIDAPGKKRGGRRVLKMKERMAVTDLRKAQNRMNFGEIEEDAYQDDLGYTRGQLGKGGAGRIRKITVDEKTRVRLSKTLQKEVQRQTSLGGQTTVRRQVAGTASSVAFTPLQGLEIVNPQAAENSNQAKANK</sequence>
<evidence type="ECO:0000256" key="8">
    <source>
        <dbReference type="ARBA" id="ARBA00023242"/>
    </source>
</evidence>
<evidence type="ECO:0000256" key="6">
    <source>
        <dbReference type="ARBA" id="ARBA00022884"/>
    </source>
</evidence>
<protein>
    <recommendedName>
        <fullName evidence="3">U4/U6 small nuclear ribonucleoprotein Prp31</fullName>
    </recommendedName>
    <alternativeName>
        <fullName evidence="10">Pre-mRNA-processing factor 31</fullName>
    </alternativeName>
</protein>
<comment type="similarity">
    <text evidence="2">Belongs to the PRP31 family.</text>
</comment>
<evidence type="ECO:0000256" key="9">
    <source>
        <dbReference type="ARBA" id="ARBA00023274"/>
    </source>
</evidence>